<keyword evidence="8" id="KW-1185">Reference proteome</keyword>
<dbReference type="KEGG" id="gsb:GSUB_09215"/>
<evidence type="ECO:0000313" key="8">
    <source>
        <dbReference type="Proteomes" id="UP000035036"/>
    </source>
</evidence>
<dbReference type="EMBL" id="CP010311">
    <property type="protein sequence ID" value="AJF07854.1"/>
    <property type="molecule type" value="Genomic_DNA"/>
</dbReference>
<evidence type="ECO:0000313" key="4">
    <source>
        <dbReference type="EMBL" id="AJF07987.1"/>
    </source>
</evidence>
<dbReference type="Pfam" id="PF14236">
    <property type="entry name" value="DruA"/>
    <property type="match status" value="1"/>
</dbReference>
<dbReference type="EMBL" id="CP010311">
    <property type="protein sequence ID" value="AJF07991.1"/>
    <property type="molecule type" value="Genomic_DNA"/>
</dbReference>
<dbReference type="EMBL" id="CP010311">
    <property type="protein sequence ID" value="AJF07987.1"/>
    <property type="molecule type" value="Genomic_DNA"/>
</dbReference>
<dbReference type="EMBL" id="CP010311">
    <property type="protein sequence ID" value="AJF07973.1"/>
    <property type="molecule type" value="Genomic_DNA"/>
</dbReference>
<evidence type="ECO:0000313" key="6">
    <source>
        <dbReference type="EMBL" id="AJF07991.1"/>
    </source>
</evidence>
<dbReference type="KEGG" id="gsb:GSUB_01710"/>
<gene>
    <name evidence="1" type="ORF">GSUB_01710</name>
    <name evidence="2" type="ORF">GSUB_04605</name>
    <name evidence="3" type="ORF">GSUB_08580</name>
    <name evidence="4" type="ORF">GSUB_09215</name>
    <name evidence="5" type="ORF">GSUB_09225</name>
    <name evidence="6" type="ORF">GSUB_09235</name>
    <name evidence="7" type="ORF">GSUB_14345</name>
</gene>
<evidence type="ECO:0000313" key="7">
    <source>
        <dbReference type="EMBL" id="AJF08068.1"/>
    </source>
</evidence>
<organism evidence="5 8">
    <name type="scientific">Geoalkalibacter subterraneus</name>
    <dbReference type="NCBI Taxonomy" id="483547"/>
    <lineage>
        <taxon>Bacteria</taxon>
        <taxon>Pseudomonadati</taxon>
        <taxon>Thermodesulfobacteriota</taxon>
        <taxon>Desulfuromonadia</taxon>
        <taxon>Desulfuromonadales</taxon>
        <taxon>Geoalkalibacteraceae</taxon>
        <taxon>Geoalkalibacter</taxon>
    </lineage>
</organism>
<evidence type="ECO:0000313" key="3">
    <source>
        <dbReference type="EMBL" id="AJF07973.1"/>
    </source>
</evidence>
<dbReference type="EMBL" id="CP010311">
    <property type="protein sequence ID" value="AJF08068.1"/>
    <property type="molecule type" value="Genomic_DNA"/>
</dbReference>
<dbReference type="KEGG" id="gsb:GSUB_14345"/>
<reference evidence="5 8" key="1">
    <citation type="journal article" date="2015" name="Genome Announc.">
        <title>Genomes of Geoalkalibacter ferrihydriticus Z-0531T and Geoalkalibacter subterraneus Red1T, Two Haloalkaliphilic Metal-Reducing Deltaproteobacteria.</title>
        <authorList>
            <person name="Badalamenti J.P."/>
            <person name="Krajmalnik-Brown R."/>
            <person name="Torres C.I."/>
            <person name="Bond D.R."/>
        </authorList>
    </citation>
    <scope>NUCLEOTIDE SEQUENCE [LARGE SCALE GENOMIC DNA]</scope>
    <source>
        <strain evidence="5 8">Red1</strain>
    </source>
</reference>
<dbReference type="EMBL" id="CP010311">
    <property type="protein sequence ID" value="AJF07989.1"/>
    <property type="molecule type" value="Genomic_DNA"/>
</dbReference>
<dbReference type="KEGG" id="gsb:GSUB_09225"/>
<dbReference type="HOGENOM" id="CLU_949064_0_0_7"/>
<protein>
    <submittedName>
        <fullName evidence="5">Uncharacterized protein</fullName>
    </submittedName>
</protein>
<dbReference type="Proteomes" id="UP000035036">
    <property type="component" value="Chromosome"/>
</dbReference>
<evidence type="ECO:0000313" key="2">
    <source>
        <dbReference type="EMBL" id="AJF07907.1"/>
    </source>
</evidence>
<dbReference type="KEGG" id="gsb:GSUB_08580"/>
<dbReference type="KEGG" id="gsb:GSUB_09235"/>
<proteinExistence type="predicted"/>
<evidence type="ECO:0000313" key="5">
    <source>
        <dbReference type="EMBL" id="AJF07989.1"/>
    </source>
</evidence>
<dbReference type="EMBL" id="CP010311">
    <property type="protein sequence ID" value="AJF07907.1"/>
    <property type="molecule type" value="Genomic_DNA"/>
</dbReference>
<dbReference type="InterPro" id="IPR025639">
    <property type="entry name" value="DruA"/>
</dbReference>
<dbReference type="STRING" id="483547.GSUB_01710"/>
<sequence length="287" mass="32181">MVHCGRTIGPEEVEAIQETVSTCSGLSRFELAFTICEHLDWRTASGSLKRDACLKLLEKLEQQGLLKLPRKRTIAPGAGLKKQPKPTRRTEATTAVKGSVAEIGPVRLAGADSKDAADLWNEYVSRYHYLGYTPPIGCFQRYFIESERGLLGCLLFCGAAKSLQERDRFIGWSKDERLRNLGFVINNSRFLVFPWVQVKNLASHTLGKAARRIGDDWHKRWGYRPLLLETFVDPELYAGTCYLAANWQYLGMTTGQGLARRGKSYSTTPKKIFVKPLAGDFRGALCS</sequence>
<accession>A0A0B5FTI3</accession>
<dbReference type="KEGG" id="gsb:GSUB_04605"/>
<evidence type="ECO:0000313" key="1">
    <source>
        <dbReference type="EMBL" id="AJF07854.1"/>
    </source>
</evidence>
<name>A0A0B5FTI3_9BACT</name>
<dbReference type="AlphaFoldDB" id="A0A0B5FTI3"/>